<comment type="similarity">
    <text evidence="1">Belongs to the LOB domain-containing protein family.</text>
</comment>
<dbReference type="Pfam" id="PF03195">
    <property type="entry name" value="LOB"/>
    <property type="match status" value="1"/>
</dbReference>
<dbReference type="PANTHER" id="PTHR31301:SF15">
    <property type="entry name" value="LOB DOMAIN-CONTAINING PROTEIN 12"/>
    <property type="match status" value="1"/>
</dbReference>
<dbReference type="HOGENOM" id="CLU_1350789_0_0_1"/>
<evidence type="ECO:0000259" key="4">
    <source>
        <dbReference type="Pfam" id="PF03195"/>
    </source>
</evidence>
<feature type="coiled-coil region" evidence="2">
    <location>
        <begin position="146"/>
        <end position="173"/>
    </location>
</feature>
<dbReference type="Proteomes" id="UP000008021">
    <property type="component" value="Chromosome 3"/>
</dbReference>
<dbReference type="AlphaFoldDB" id="A0A0E0CZJ8"/>
<dbReference type="EnsemblPlants" id="OMERI03G13500.1">
    <property type="protein sequence ID" value="OMERI03G13500.1"/>
    <property type="gene ID" value="OMERI03G13500"/>
</dbReference>
<evidence type="ECO:0000256" key="1">
    <source>
        <dbReference type="ARBA" id="ARBA00005474"/>
    </source>
</evidence>
<feature type="compositionally biased region" description="Basic and acidic residues" evidence="3">
    <location>
        <begin position="175"/>
        <end position="197"/>
    </location>
</feature>
<reference evidence="5" key="1">
    <citation type="submission" date="2015-04" db="UniProtKB">
        <authorList>
            <consortium name="EnsemblPlants"/>
        </authorList>
    </citation>
    <scope>IDENTIFICATION</scope>
</reference>
<organism evidence="5">
    <name type="scientific">Oryza meridionalis</name>
    <dbReference type="NCBI Taxonomy" id="40149"/>
    <lineage>
        <taxon>Eukaryota</taxon>
        <taxon>Viridiplantae</taxon>
        <taxon>Streptophyta</taxon>
        <taxon>Embryophyta</taxon>
        <taxon>Tracheophyta</taxon>
        <taxon>Spermatophyta</taxon>
        <taxon>Magnoliopsida</taxon>
        <taxon>Liliopsida</taxon>
        <taxon>Poales</taxon>
        <taxon>Poaceae</taxon>
        <taxon>BOP clade</taxon>
        <taxon>Oryzoideae</taxon>
        <taxon>Oryzeae</taxon>
        <taxon>Oryzinae</taxon>
        <taxon>Oryza</taxon>
    </lineage>
</organism>
<dbReference type="Gramene" id="OMERI03G13500.1">
    <property type="protein sequence ID" value="OMERI03G13500.1"/>
    <property type="gene ID" value="OMERI03G13500"/>
</dbReference>
<feature type="domain" description="LOB" evidence="4">
    <location>
        <begin position="111"/>
        <end position="164"/>
    </location>
</feature>
<reference evidence="5" key="2">
    <citation type="submission" date="2018-05" db="EMBL/GenBank/DDBJ databases">
        <title>OmerRS3 (Oryza meridionalis Reference Sequence Version 3).</title>
        <authorList>
            <person name="Zhang J."/>
            <person name="Kudrna D."/>
            <person name="Lee S."/>
            <person name="Talag J."/>
            <person name="Welchert J."/>
            <person name="Wing R.A."/>
        </authorList>
    </citation>
    <scope>NUCLEOTIDE SEQUENCE [LARGE SCALE GENOMIC DNA]</scope>
    <source>
        <strain evidence="5">cv. OR44</strain>
    </source>
</reference>
<proteinExistence type="inferred from homology"/>
<sequence>MAAMLEKGGGSRGRKRRRGPEAMAQGAQGAPLQPEAATTGIRWRCTGLAWDALGGVRDEGEEDGVAKEHEVVGLFGIGDGVEGLDTGHHVFPASTLGVAASMALKARTPCRELPAQQRGDEVSNLVYEVNAQMRDPVPVYGCVEAISFLQNQASQLQMQLAAAQAEILCIQDATPRRQREREECKRERRERRGEGEKVLTWTS</sequence>
<feature type="region of interest" description="Disordered" evidence="3">
    <location>
        <begin position="175"/>
        <end position="203"/>
    </location>
</feature>
<dbReference type="InterPro" id="IPR004883">
    <property type="entry name" value="LOB"/>
</dbReference>
<evidence type="ECO:0000313" key="5">
    <source>
        <dbReference type="EnsemblPlants" id="OMERI03G13500.1"/>
    </source>
</evidence>
<keyword evidence="2" id="KW-0175">Coiled coil</keyword>
<dbReference type="PANTHER" id="PTHR31301">
    <property type="entry name" value="LOB DOMAIN-CONTAINING PROTEIN 4-RELATED"/>
    <property type="match status" value="1"/>
</dbReference>
<evidence type="ECO:0000256" key="2">
    <source>
        <dbReference type="SAM" id="Coils"/>
    </source>
</evidence>
<evidence type="ECO:0000313" key="6">
    <source>
        <dbReference type="Proteomes" id="UP000008021"/>
    </source>
</evidence>
<accession>A0A0E0CZJ8</accession>
<evidence type="ECO:0000256" key="3">
    <source>
        <dbReference type="SAM" id="MobiDB-lite"/>
    </source>
</evidence>
<name>A0A0E0CZJ8_9ORYZ</name>
<keyword evidence="6" id="KW-1185">Reference proteome</keyword>
<protein>
    <recommendedName>
        <fullName evidence="4">LOB domain-containing protein</fullName>
    </recommendedName>
</protein>
<dbReference type="STRING" id="40149.A0A0E0CZJ8"/>
<feature type="region of interest" description="Disordered" evidence="3">
    <location>
        <begin position="1"/>
        <end position="36"/>
    </location>
</feature>